<reference evidence="1" key="1">
    <citation type="submission" date="2019-08" db="EMBL/GenBank/DDBJ databases">
        <authorList>
            <person name="Kucharzyk K."/>
            <person name="Murdoch R.W."/>
            <person name="Higgins S."/>
            <person name="Loffler F."/>
        </authorList>
    </citation>
    <scope>NUCLEOTIDE SEQUENCE</scope>
</reference>
<evidence type="ECO:0008006" key="2">
    <source>
        <dbReference type="Google" id="ProtNLM"/>
    </source>
</evidence>
<evidence type="ECO:0000313" key="1">
    <source>
        <dbReference type="EMBL" id="MPM02503.1"/>
    </source>
</evidence>
<proteinExistence type="predicted"/>
<accession>A0A644WJ04</accession>
<dbReference type="InterPro" id="IPR018736">
    <property type="entry name" value="DUF2279_periplasmic_lipo"/>
</dbReference>
<sequence>MLQRICLIVLCIFTVAKLPAQNNFSPNFPKVSNFGKVFIGLKLFSAGDAATADTTAPLFKKWQVNTFAAAFYAGSLTGLSFLWYSDYSTGRFHFFNDMDEWKGIDKLGHMTSAFHLARVQSDLYQNAGYSRGQSARISLLCSFGYMSAIEILDGFSEGWGFSAGDMCANTLGLSLFAVNELTGKENLFTVKMGFHYTDFAQYNPSLLGENKLQQPLKDYNGQTYWLSLNIKECLKKESRFPAWLNVAVGYGAEGMTGAEVNPAIVDGKSLPEFARYSQWYIAPDIDFSKIPVRGRGWKLLLRSFNFLKFPAPALEWNAENGLKMHYLYF</sequence>
<dbReference type="Pfam" id="PF10043">
    <property type="entry name" value="DUF2279"/>
    <property type="match status" value="1"/>
</dbReference>
<organism evidence="1">
    <name type="scientific">bioreactor metagenome</name>
    <dbReference type="NCBI Taxonomy" id="1076179"/>
    <lineage>
        <taxon>unclassified sequences</taxon>
        <taxon>metagenomes</taxon>
        <taxon>ecological metagenomes</taxon>
    </lineage>
</organism>
<name>A0A644WJ04_9ZZZZ</name>
<protein>
    <recommendedName>
        <fullName evidence="2">DUF2279 domain-containing protein</fullName>
    </recommendedName>
</protein>
<dbReference type="EMBL" id="VSSQ01000873">
    <property type="protein sequence ID" value="MPM02503.1"/>
    <property type="molecule type" value="Genomic_DNA"/>
</dbReference>
<comment type="caution">
    <text evidence="1">The sequence shown here is derived from an EMBL/GenBank/DDBJ whole genome shotgun (WGS) entry which is preliminary data.</text>
</comment>
<dbReference type="AlphaFoldDB" id="A0A644WJ04"/>
<gene>
    <name evidence="1" type="ORF">SDC9_48752</name>
</gene>